<dbReference type="InterPro" id="IPR052906">
    <property type="entry name" value="Type_IV_Methyl-Rstrct_Enzyme"/>
</dbReference>
<dbReference type="OrthoDB" id="1426324at2"/>
<dbReference type="GO" id="GO:0015666">
    <property type="term" value="F:restriction endodeoxyribonuclease activity"/>
    <property type="evidence" value="ECO:0007669"/>
    <property type="project" value="TreeGrafter"/>
</dbReference>
<dbReference type="InterPro" id="IPR011335">
    <property type="entry name" value="Restrct_endonuc-II-like"/>
</dbReference>
<dbReference type="GO" id="GO:0003677">
    <property type="term" value="F:DNA binding"/>
    <property type="evidence" value="ECO:0007669"/>
    <property type="project" value="InterPro"/>
</dbReference>
<sequence length="218" mass="25497">MKIDYILYGNDDGICVETYNYKREERLSHMTNYMFGLFILLTNDIYGIIELIGDISKKHINSDGTFNNNPIFKLYKKLAFNKVYNYFSENYDDIYDISGFDFEILMLEAYRRKKYNVEHTKMTRDGGKDIIIKQNDIWGKTISYVQCKNRRGKIGVSCVKEFHSTIVNDKINRGIIVSTSGFTHDAEKYIEKNGLENIVILHNGKDVRELFKMVSNLT</sequence>
<keyword evidence="2" id="KW-0540">Nuclease</keyword>
<dbReference type="PANTHER" id="PTHR30015">
    <property type="entry name" value="MRR RESTRICTION SYSTEM PROTEIN"/>
    <property type="match status" value="1"/>
</dbReference>
<proteinExistence type="predicted"/>
<dbReference type="InterPro" id="IPR007560">
    <property type="entry name" value="Restrct_endonuc_IV_Mrr"/>
</dbReference>
<evidence type="ECO:0000259" key="1">
    <source>
        <dbReference type="Pfam" id="PF04471"/>
    </source>
</evidence>
<keyword evidence="2" id="KW-0378">Hydrolase</keyword>
<dbReference type="InterPro" id="IPR011856">
    <property type="entry name" value="tRNA_endonuc-like_dom_sf"/>
</dbReference>
<name>A0A174Z1L2_9FIRM</name>
<protein>
    <submittedName>
        <fullName evidence="2">Restriction endonuclease</fullName>
    </submittedName>
</protein>
<dbReference type="PANTHER" id="PTHR30015:SF7">
    <property type="entry name" value="TYPE IV METHYL-DIRECTED RESTRICTION ENZYME ECOKMRR"/>
    <property type="match status" value="1"/>
</dbReference>
<dbReference type="EMBL" id="CZBU01000004">
    <property type="protein sequence ID" value="CUQ78048.1"/>
    <property type="molecule type" value="Genomic_DNA"/>
</dbReference>
<dbReference type="SUPFAM" id="SSF52980">
    <property type="entry name" value="Restriction endonuclease-like"/>
    <property type="match status" value="1"/>
</dbReference>
<dbReference type="Proteomes" id="UP000095621">
    <property type="component" value="Unassembled WGS sequence"/>
</dbReference>
<dbReference type="AlphaFoldDB" id="A0A174Z1L2"/>
<feature type="domain" description="Restriction endonuclease type IV Mrr" evidence="1">
    <location>
        <begin position="96"/>
        <end position="210"/>
    </location>
</feature>
<dbReference type="GO" id="GO:0009307">
    <property type="term" value="P:DNA restriction-modification system"/>
    <property type="evidence" value="ECO:0007669"/>
    <property type="project" value="InterPro"/>
</dbReference>
<evidence type="ECO:0000313" key="3">
    <source>
        <dbReference type="Proteomes" id="UP000095621"/>
    </source>
</evidence>
<organism evidence="2 3">
    <name type="scientific">Lachnospira eligens</name>
    <dbReference type="NCBI Taxonomy" id="39485"/>
    <lineage>
        <taxon>Bacteria</taxon>
        <taxon>Bacillati</taxon>
        <taxon>Bacillota</taxon>
        <taxon>Clostridia</taxon>
        <taxon>Lachnospirales</taxon>
        <taxon>Lachnospiraceae</taxon>
        <taxon>Lachnospira</taxon>
    </lineage>
</organism>
<gene>
    <name evidence="2" type="ORF">ERS852490_01866</name>
</gene>
<evidence type="ECO:0000313" key="2">
    <source>
        <dbReference type="EMBL" id="CUQ78048.1"/>
    </source>
</evidence>
<keyword evidence="2" id="KW-0255">Endonuclease</keyword>
<reference evidence="2 3" key="1">
    <citation type="submission" date="2015-09" db="EMBL/GenBank/DDBJ databases">
        <authorList>
            <consortium name="Pathogen Informatics"/>
        </authorList>
    </citation>
    <scope>NUCLEOTIDE SEQUENCE [LARGE SCALE GENOMIC DNA]</scope>
    <source>
        <strain evidence="2 3">2789STDY5834875</strain>
    </source>
</reference>
<dbReference type="Gene3D" id="3.40.1350.10">
    <property type="match status" value="1"/>
</dbReference>
<accession>A0A174Z1L2</accession>
<dbReference type="Pfam" id="PF04471">
    <property type="entry name" value="Mrr_cat"/>
    <property type="match status" value="1"/>
</dbReference>
<dbReference type="RefSeq" id="WP_055215850.1">
    <property type="nucleotide sequence ID" value="NZ_CZBU01000004.1"/>
</dbReference>